<proteinExistence type="predicted"/>
<evidence type="ECO:0000313" key="2">
    <source>
        <dbReference type="Proteomes" id="UP000237682"/>
    </source>
</evidence>
<dbReference type="RefSeq" id="WP_105863107.1">
    <property type="nucleotide sequence ID" value="NZ_PUEJ01000005.1"/>
</dbReference>
<comment type="caution">
    <text evidence="1">The sequence shown here is derived from an EMBL/GenBank/DDBJ whole genome shotgun (WGS) entry which is preliminary data.</text>
</comment>
<dbReference type="InterPro" id="IPR013433">
    <property type="entry name" value="PHA_gran_rgn"/>
</dbReference>
<protein>
    <submittedName>
        <fullName evidence="1">Polyhydroxyalkanoic acid synthase</fullName>
    </submittedName>
</protein>
<dbReference type="AlphaFoldDB" id="A0A2S9QC09"/>
<dbReference type="Proteomes" id="UP000237682">
    <property type="component" value="Unassembled WGS sequence"/>
</dbReference>
<evidence type="ECO:0000313" key="1">
    <source>
        <dbReference type="EMBL" id="PRH86883.1"/>
    </source>
</evidence>
<gene>
    <name evidence="1" type="ORF">C5L14_16480</name>
</gene>
<accession>A0A2S9QC09</accession>
<dbReference type="OrthoDB" id="8853368at2"/>
<dbReference type="EMBL" id="PUEJ01000005">
    <property type="protein sequence ID" value="PRH86883.1"/>
    <property type="molecule type" value="Genomic_DNA"/>
</dbReference>
<dbReference type="NCBIfam" id="TIGR02610">
    <property type="entry name" value="PHA_gran_rgn"/>
    <property type="match status" value="1"/>
</dbReference>
<dbReference type="Pfam" id="PF09650">
    <property type="entry name" value="PHA_gran_rgn"/>
    <property type="match status" value="1"/>
</dbReference>
<reference evidence="1 2" key="1">
    <citation type="submission" date="2018-02" db="EMBL/GenBank/DDBJ databases">
        <title>Whole genome sequencing of endophytic bacterium.</title>
        <authorList>
            <person name="Eedara R."/>
            <person name="Podile A.R."/>
        </authorList>
    </citation>
    <scope>NUCLEOTIDE SEQUENCE [LARGE SCALE GENOMIC DNA]</scope>
    <source>
        <strain evidence="1 2">RP1T</strain>
    </source>
</reference>
<name>A0A2S9QC09_9HYPH</name>
<keyword evidence="2" id="KW-1185">Reference proteome</keyword>
<sequence length="104" mass="11545">MSRPLTVTIPHSLGRAAARKRVEDGIAQLRDSYAGQFTSLEEKWNGDRFECRLSVFKQTISGSVDIGDDTVTVSVLLPVFLTMLANKVTTLIQQRGQVLLEHKS</sequence>
<organism evidence="1 2">
    <name type="scientific">Labrys okinawensis</name>
    <dbReference type="NCBI Taxonomy" id="346911"/>
    <lineage>
        <taxon>Bacteria</taxon>
        <taxon>Pseudomonadati</taxon>
        <taxon>Pseudomonadota</taxon>
        <taxon>Alphaproteobacteria</taxon>
        <taxon>Hyphomicrobiales</taxon>
        <taxon>Xanthobacteraceae</taxon>
        <taxon>Labrys</taxon>
    </lineage>
</organism>